<dbReference type="RefSeq" id="WP_258954128.1">
    <property type="nucleotide sequence ID" value="NZ_CANLXW010000037.1"/>
</dbReference>
<name>A0ABU4J145_9BACI</name>
<keyword evidence="1" id="KW-0812">Transmembrane</keyword>
<accession>A0ABU4J145</accession>
<evidence type="ECO:0000313" key="2">
    <source>
        <dbReference type="EMBL" id="MDW8514868.1"/>
    </source>
</evidence>
<sequence length="41" mass="4617">MFKNKLLLLSPIIVFGIISGIMILLSTFKPQAVNEKVELEQ</sequence>
<gene>
    <name evidence="2" type="ORF">RIB56_01860</name>
</gene>
<proteinExistence type="predicted"/>
<dbReference type="EMBL" id="JAWUZT010000003">
    <property type="protein sequence ID" value="MDW8514868.1"/>
    <property type="molecule type" value="Genomic_DNA"/>
</dbReference>
<feature type="transmembrane region" description="Helical" evidence="1">
    <location>
        <begin position="6"/>
        <end position="28"/>
    </location>
</feature>
<evidence type="ECO:0000313" key="3">
    <source>
        <dbReference type="Proteomes" id="UP001284771"/>
    </source>
</evidence>
<evidence type="ECO:0000256" key="1">
    <source>
        <dbReference type="SAM" id="Phobius"/>
    </source>
</evidence>
<keyword evidence="1" id="KW-1133">Transmembrane helix</keyword>
<organism evidence="2 3">
    <name type="scientific">Priestia flexa</name>
    <dbReference type="NCBI Taxonomy" id="86664"/>
    <lineage>
        <taxon>Bacteria</taxon>
        <taxon>Bacillati</taxon>
        <taxon>Bacillota</taxon>
        <taxon>Bacilli</taxon>
        <taxon>Bacillales</taxon>
        <taxon>Bacillaceae</taxon>
        <taxon>Priestia</taxon>
    </lineage>
</organism>
<comment type="caution">
    <text evidence="2">The sequence shown here is derived from an EMBL/GenBank/DDBJ whole genome shotgun (WGS) entry which is preliminary data.</text>
</comment>
<protein>
    <submittedName>
        <fullName evidence="2">Uncharacterized protein</fullName>
    </submittedName>
</protein>
<keyword evidence="3" id="KW-1185">Reference proteome</keyword>
<keyword evidence="1" id="KW-0472">Membrane</keyword>
<reference evidence="3" key="1">
    <citation type="submission" date="2023-07" db="EMBL/GenBank/DDBJ databases">
        <title>Draft genomic sequences of Priestia flexa CCM isolated from the soil of an abandoned mine contaminated by free cyanide in the high Andean zone of Tacna, Peru.</title>
        <authorList>
            <person name="Caceda Quiroz C.J."/>
            <person name="Maraza Chooque G.J."/>
            <person name="Fora Quispe G.L."/>
            <person name="Carpio Mamani M."/>
        </authorList>
    </citation>
    <scope>NUCLEOTIDE SEQUENCE [LARGE SCALE GENOMIC DNA]</scope>
    <source>
        <strain evidence="3">CCM</strain>
    </source>
</reference>
<dbReference type="Proteomes" id="UP001284771">
    <property type="component" value="Unassembled WGS sequence"/>
</dbReference>